<sequence>MPSSLVYNRASSSKVSSTPVNSAVGETRRDHQTSTHAHGDVIFNSPQALDQHPLLFTQLNPQQNIHKQPRRDLDIDSDPVPTVGGQVAGRSNVTTPRQTQPLQAPPAAEATAIVPSVRYRECQKNHAANIGGHVMDGCGEFMPCGEEGTPEALKCAACECHRNFHRREVDGEPQSYAPNSYYTYNNPTINNTTPRNTMLRHHHHHQQPLQYQPHHRFPYNNPATTVYAPMMMNFGGGGPAESSSEDLNLYQSNTVGQASVVPRSSRKRFRTKFTQEQKYKMMEFAEKLGWKMVKQDDEEVQQFCTQVGVKRQVFKVWMHNNKQASKKKQIEE</sequence>
<organism evidence="1 2">
    <name type="scientific">Pistacia integerrima</name>
    <dbReference type="NCBI Taxonomy" id="434235"/>
    <lineage>
        <taxon>Eukaryota</taxon>
        <taxon>Viridiplantae</taxon>
        <taxon>Streptophyta</taxon>
        <taxon>Embryophyta</taxon>
        <taxon>Tracheophyta</taxon>
        <taxon>Spermatophyta</taxon>
        <taxon>Magnoliopsida</taxon>
        <taxon>eudicotyledons</taxon>
        <taxon>Gunneridae</taxon>
        <taxon>Pentapetalae</taxon>
        <taxon>rosids</taxon>
        <taxon>malvids</taxon>
        <taxon>Sapindales</taxon>
        <taxon>Anacardiaceae</taxon>
        <taxon>Pistacia</taxon>
    </lineage>
</organism>
<dbReference type="Proteomes" id="UP001163603">
    <property type="component" value="Chromosome 5"/>
</dbReference>
<gene>
    <name evidence="1" type="ORF">Pint_28298</name>
</gene>
<evidence type="ECO:0000313" key="2">
    <source>
        <dbReference type="Proteomes" id="UP001163603"/>
    </source>
</evidence>
<proteinExistence type="predicted"/>
<reference evidence="2" key="1">
    <citation type="journal article" date="2023" name="G3 (Bethesda)">
        <title>Genome assembly and association tests identify interacting loci associated with vigor, precocity, and sex in interspecific pistachio rootstocks.</title>
        <authorList>
            <person name="Palmer W."/>
            <person name="Jacygrad E."/>
            <person name="Sagayaradj S."/>
            <person name="Cavanaugh K."/>
            <person name="Han R."/>
            <person name="Bertier L."/>
            <person name="Beede B."/>
            <person name="Kafkas S."/>
            <person name="Golino D."/>
            <person name="Preece J."/>
            <person name="Michelmore R."/>
        </authorList>
    </citation>
    <scope>NUCLEOTIDE SEQUENCE [LARGE SCALE GENOMIC DNA]</scope>
</reference>
<dbReference type="EMBL" id="CM047740">
    <property type="protein sequence ID" value="KAJ0041297.1"/>
    <property type="molecule type" value="Genomic_DNA"/>
</dbReference>
<protein>
    <submittedName>
        <fullName evidence="1">Uncharacterized protein</fullName>
    </submittedName>
</protein>
<name>A0ACC0YUT9_9ROSI</name>
<accession>A0ACC0YUT9</accession>
<keyword evidence="2" id="KW-1185">Reference proteome</keyword>
<evidence type="ECO:0000313" key="1">
    <source>
        <dbReference type="EMBL" id="KAJ0041297.1"/>
    </source>
</evidence>
<comment type="caution">
    <text evidence="1">The sequence shown here is derived from an EMBL/GenBank/DDBJ whole genome shotgun (WGS) entry which is preliminary data.</text>
</comment>